<evidence type="ECO:0000256" key="2">
    <source>
        <dbReference type="ARBA" id="ARBA00001970"/>
    </source>
</evidence>
<accession>A0AAF0Y6Z4</accession>
<evidence type="ECO:0000313" key="24">
    <source>
        <dbReference type="EMBL" id="WOO81082.1"/>
    </source>
</evidence>
<evidence type="ECO:0000256" key="6">
    <source>
        <dbReference type="ARBA" id="ARBA00022617"/>
    </source>
</evidence>
<sequence>MSRPILRALARTGALRRAPTAHTRFVATASTATAAGSKSSSSSGRYLAFGGALALSAAAAYWSTQDAKLDAAKPTSKVRTIPYAEVQKHNSPDDCWVVIGDKVYDLTEFAKSHPGGTAPIYKVAGRDATVIFEPIHAPGVIAARLDPSAEVGDIDHATLPPRPVIETHAHDDEREIDLAEIVGLPDFEEAARRKMSDKAWAFISAGATDMHSVDLNRSSFNAILFRPRYLVDMETVDASTEMMGTKTSLPVFIAPTGMSGLANAVGEPAFAEAAGECDIIQMVSTNASSPLDAIVAARPDGGKQFMQLYVDRKRDNTEKLLARVNNFGMKALFVTIDCPAPGKREADERSRAAVEVSSGISGGKVAADKKGGGVGRTTGQFIDPKLKWEDLAWIRKHSPLPLGVKGVQCVEDAIRCADMGVDAIYLSNHGGRALDGAEPALYTLLELRQLRPDIFDKCEVYLDGGARRGTDVVKALCLGAKGVGMGRPFLYSLTYGKEGVVHAIEILRDEIETTLRLLGVRKISELGPHLLNTRALDPLVADKIEYGPNEPYRPKK</sequence>
<evidence type="ECO:0000256" key="19">
    <source>
        <dbReference type="ARBA" id="ARBA00075949"/>
    </source>
</evidence>
<evidence type="ECO:0000256" key="4">
    <source>
        <dbReference type="ARBA" id="ARBA00011881"/>
    </source>
</evidence>
<name>A0AAF0Y6Z4_9TREE</name>
<dbReference type="FunFam" id="3.10.120.10:FF:000009">
    <property type="entry name" value="Cytochrome b2, mitochondrial, putative"/>
    <property type="match status" value="1"/>
</dbReference>
<dbReference type="GO" id="GO:0004460">
    <property type="term" value="F:L-lactate dehydrogenase (cytochrome) activity"/>
    <property type="evidence" value="ECO:0007669"/>
    <property type="project" value="UniProtKB-EC"/>
</dbReference>
<keyword evidence="11" id="KW-0560">Oxidoreductase</keyword>
<keyword evidence="12" id="KW-0408">Iron</keyword>
<comment type="subcellular location">
    <subcellularLocation>
        <location evidence="3">Mitochondrion intermembrane space</location>
    </subcellularLocation>
</comment>
<evidence type="ECO:0000256" key="8">
    <source>
        <dbReference type="ARBA" id="ARBA00022643"/>
    </source>
</evidence>
<dbReference type="FunFam" id="3.20.20.70:FF:000062">
    <property type="entry name" value="Cytochrome b2, mitochondrial, putative"/>
    <property type="match status" value="1"/>
</dbReference>
<keyword evidence="9" id="KW-0479">Metal-binding</keyword>
<evidence type="ECO:0000259" key="22">
    <source>
        <dbReference type="PROSITE" id="PS50255"/>
    </source>
</evidence>
<protein>
    <recommendedName>
        <fullName evidence="18">L-lactate dehydrogenase (cytochrome)</fullName>
        <ecNumber evidence="17">1.1.2.3</ecNumber>
    </recommendedName>
    <alternativeName>
        <fullName evidence="20">Cytochrome b2</fullName>
    </alternativeName>
    <alternativeName>
        <fullName evidence="19">Flavocytochrome b2</fullName>
    </alternativeName>
    <alternativeName>
        <fullName evidence="21">L-lactate ferricytochrome c oxidoreductase</fullName>
    </alternativeName>
</protein>
<comment type="subunit">
    <text evidence="4">Homotetramer.</text>
</comment>
<dbReference type="PANTHER" id="PTHR10578:SF104">
    <property type="entry name" value="CYTOCHROME B2, MITOCHONDRIAL-RELATED"/>
    <property type="match status" value="1"/>
</dbReference>
<evidence type="ECO:0000256" key="7">
    <source>
        <dbReference type="ARBA" id="ARBA00022630"/>
    </source>
</evidence>
<dbReference type="GO" id="GO:0046872">
    <property type="term" value="F:metal ion binding"/>
    <property type="evidence" value="ECO:0007669"/>
    <property type="project" value="UniProtKB-KW"/>
</dbReference>
<evidence type="ECO:0000256" key="17">
    <source>
        <dbReference type="ARBA" id="ARBA00066458"/>
    </source>
</evidence>
<evidence type="ECO:0000256" key="18">
    <source>
        <dbReference type="ARBA" id="ARBA00068515"/>
    </source>
</evidence>
<evidence type="ECO:0000256" key="11">
    <source>
        <dbReference type="ARBA" id="ARBA00023002"/>
    </source>
</evidence>
<dbReference type="PANTHER" id="PTHR10578">
    <property type="entry name" value="S -2-HYDROXY-ACID OXIDASE-RELATED"/>
    <property type="match status" value="1"/>
</dbReference>
<keyword evidence="25" id="KW-1185">Reference proteome</keyword>
<evidence type="ECO:0000256" key="13">
    <source>
        <dbReference type="ARBA" id="ARBA00023128"/>
    </source>
</evidence>
<dbReference type="Proteomes" id="UP000827549">
    <property type="component" value="Chromosome 3"/>
</dbReference>
<comment type="cofactor">
    <cofactor evidence="1">
        <name>FMN</name>
        <dbReference type="ChEBI" id="CHEBI:58210"/>
    </cofactor>
</comment>
<comment type="similarity">
    <text evidence="15">In the C-terminal section; belongs to the FMN-dependent alpha-hydroxy acid dehydrogenase family.</text>
</comment>
<dbReference type="RefSeq" id="XP_062627114.1">
    <property type="nucleotide sequence ID" value="XM_062771130.1"/>
</dbReference>
<keyword evidence="10" id="KW-0809">Transit peptide</keyword>
<dbReference type="InterPro" id="IPR013785">
    <property type="entry name" value="Aldolase_TIM"/>
</dbReference>
<dbReference type="Pfam" id="PF00173">
    <property type="entry name" value="Cyt-b5"/>
    <property type="match status" value="1"/>
</dbReference>
<proteinExistence type="inferred from homology"/>
<dbReference type="PROSITE" id="PS51349">
    <property type="entry name" value="FMN_HYDROXY_ACID_DH_2"/>
    <property type="match status" value="1"/>
</dbReference>
<dbReference type="SUPFAM" id="SSF55856">
    <property type="entry name" value="Cytochrome b5-like heme/steroid binding domain"/>
    <property type="match status" value="1"/>
</dbReference>
<evidence type="ECO:0000256" key="5">
    <source>
        <dbReference type="ARBA" id="ARBA00022448"/>
    </source>
</evidence>
<dbReference type="Gene3D" id="3.10.120.10">
    <property type="entry name" value="Cytochrome b5-like heme/steroid binding domain"/>
    <property type="match status" value="1"/>
</dbReference>
<keyword evidence="5" id="KW-0813">Transport</keyword>
<evidence type="ECO:0000313" key="25">
    <source>
        <dbReference type="Proteomes" id="UP000827549"/>
    </source>
</evidence>
<keyword evidence="7" id="KW-0285">Flavoprotein</keyword>
<evidence type="ECO:0000259" key="23">
    <source>
        <dbReference type="PROSITE" id="PS51349"/>
    </source>
</evidence>
<dbReference type="SUPFAM" id="SSF51395">
    <property type="entry name" value="FMN-linked oxidoreductases"/>
    <property type="match status" value="1"/>
</dbReference>
<evidence type="ECO:0000256" key="16">
    <source>
        <dbReference type="ARBA" id="ARBA00061589"/>
    </source>
</evidence>
<comment type="catalytic activity">
    <reaction evidence="14">
        <text>(S)-lactate + 2 Fe(III)-[cytochrome c] = 2 Fe(II)-[cytochrome c] + pyruvate + 2 H(+)</text>
        <dbReference type="Rhea" id="RHEA:19909"/>
        <dbReference type="Rhea" id="RHEA-COMP:10350"/>
        <dbReference type="Rhea" id="RHEA-COMP:14399"/>
        <dbReference type="ChEBI" id="CHEBI:15361"/>
        <dbReference type="ChEBI" id="CHEBI:15378"/>
        <dbReference type="ChEBI" id="CHEBI:16651"/>
        <dbReference type="ChEBI" id="CHEBI:29033"/>
        <dbReference type="ChEBI" id="CHEBI:29034"/>
        <dbReference type="EC" id="1.1.2.3"/>
    </reaction>
    <physiologicalReaction direction="left-to-right" evidence="14">
        <dbReference type="Rhea" id="RHEA:19910"/>
    </physiologicalReaction>
</comment>
<dbReference type="InterPro" id="IPR001199">
    <property type="entry name" value="Cyt_B5-like_heme/steroid-bd"/>
</dbReference>
<dbReference type="InterPro" id="IPR037396">
    <property type="entry name" value="FMN_HAD"/>
</dbReference>
<evidence type="ECO:0000256" key="14">
    <source>
        <dbReference type="ARBA" id="ARBA00052399"/>
    </source>
</evidence>
<dbReference type="Gene3D" id="3.20.20.70">
    <property type="entry name" value="Aldolase class I"/>
    <property type="match status" value="1"/>
</dbReference>
<dbReference type="InterPro" id="IPR036400">
    <property type="entry name" value="Cyt_B5-like_heme/steroid_sf"/>
</dbReference>
<gene>
    <name evidence="24" type="primary">CYB2_1</name>
    <name evidence="24" type="ORF">LOC62_03G004610</name>
</gene>
<dbReference type="AlphaFoldDB" id="A0AAF0Y6Z4"/>
<evidence type="ECO:0000256" key="10">
    <source>
        <dbReference type="ARBA" id="ARBA00022946"/>
    </source>
</evidence>
<dbReference type="EC" id="1.1.2.3" evidence="17"/>
<dbReference type="SMART" id="SM01117">
    <property type="entry name" value="Cyt-b5"/>
    <property type="match status" value="1"/>
</dbReference>
<evidence type="ECO:0000256" key="20">
    <source>
        <dbReference type="ARBA" id="ARBA00078774"/>
    </source>
</evidence>
<evidence type="ECO:0000256" key="21">
    <source>
        <dbReference type="ARBA" id="ARBA00078938"/>
    </source>
</evidence>
<dbReference type="InterPro" id="IPR000262">
    <property type="entry name" value="FMN-dep_DH"/>
</dbReference>
<evidence type="ECO:0000256" key="9">
    <source>
        <dbReference type="ARBA" id="ARBA00022723"/>
    </source>
</evidence>
<dbReference type="EMBL" id="CP086716">
    <property type="protein sequence ID" value="WOO81082.1"/>
    <property type="molecule type" value="Genomic_DNA"/>
</dbReference>
<comment type="similarity">
    <text evidence="16">In the N-terminal section; belongs to the cytochrome b5 family.</text>
</comment>
<comment type="cofactor">
    <cofactor evidence="2">
        <name>heme b</name>
        <dbReference type="ChEBI" id="CHEBI:60344"/>
    </cofactor>
</comment>
<dbReference type="InterPro" id="IPR037458">
    <property type="entry name" value="L-MDH/L-LDH_FMN-bd"/>
</dbReference>
<organism evidence="24 25">
    <name type="scientific">Vanrija pseudolonga</name>
    <dbReference type="NCBI Taxonomy" id="143232"/>
    <lineage>
        <taxon>Eukaryota</taxon>
        <taxon>Fungi</taxon>
        <taxon>Dikarya</taxon>
        <taxon>Basidiomycota</taxon>
        <taxon>Agaricomycotina</taxon>
        <taxon>Tremellomycetes</taxon>
        <taxon>Trichosporonales</taxon>
        <taxon>Trichosporonaceae</taxon>
        <taxon>Vanrija</taxon>
    </lineage>
</organism>
<evidence type="ECO:0000256" key="15">
    <source>
        <dbReference type="ARBA" id="ARBA00061137"/>
    </source>
</evidence>
<keyword evidence="8" id="KW-0288">FMN</keyword>
<dbReference type="CDD" id="cd02922">
    <property type="entry name" value="FCB2_FMN"/>
    <property type="match status" value="1"/>
</dbReference>
<keyword evidence="6" id="KW-0349">Heme</keyword>
<dbReference type="GeneID" id="87807848"/>
<keyword evidence="13" id="KW-0496">Mitochondrion</keyword>
<dbReference type="Pfam" id="PF01070">
    <property type="entry name" value="FMN_dh"/>
    <property type="match status" value="1"/>
</dbReference>
<evidence type="ECO:0000256" key="1">
    <source>
        <dbReference type="ARBA" id="ARBA00001917"/>
    </source>
</evidence>
<feature type="domain" description="FMN hydroxy acid dehydrogenase" evidence="23">
    <location>
        <begin position="176"/>
        <end position="536"/>
    </location>
</feature>
<evidence type="ECO:0000256" key="12">
    <source>
        <dbReference type="ARBA" id="ARBA00023004"/>
    </source>
</evidence>
<dbReference type="PROSITE" id="PS50255">
    <property type="entry name" value="CYTOCHROME_B5_2"/>
    <property type="match status" value="1"/>
</dbReference>
<reference evidence="24" key="1">
    <citation type="submission" date="2023-10" db="EMBL/GenBank/DDBJ databases">
        <authorList>
            <person name="Noh H."/>
        </authorList>
    </citation>
    <scope>NUCLEOTIDE SEQUENCE</scope>
    <source>
        <strain evidence="24">DUCC4014</strain>
    </source>
</reference>
<dbReference type="GO" id="GO:0005758">
    <property type="term" value="C:mitochondrial intermembrane space"/>
    <property type="evidence" value="ECO:0007669"/>
    <property type="project" value="UniProtKB-SubCell"/>
</dbReference>
<feature type="domain" description="Cytochrome b5 heme-binding" evidence="22">
    <location>
        <begin position="78"/>
        <end position="155"/>
    </location>
</feature>
<evidence type="ECO:0000256" key="3">
    <source>
        <dbReference type="ARBA" id="ARBA00004569"/>
    </source>
</evidence>